<accession>A0AAW0IAG0</accession>
<keyword evidence="7" id="KW-1185">Reference proteome</keyword>
<proteinExistence type="predicted"/>
<dbReference type="InterPro" id="IPR006561">
    <property type="entry name" value="DZF_dom"/>
</dbReference>
<dbReference type="PANTHER" id="PTHR46447:SF1">
    <property type="entry name" value="INTERLEUKIN ENHANCER-BINDING FACTOR 2"/>
    <property type="match status" value="1"/>
</dbReference>
<reference evidence="6 7" key="1">
    <citation type="journal article" date="2023" name="bioRxiv">
        <title>Conserved and derived expression patterns and positive selection on dental genes reveal complex evolutionary context of ever-growing rodent molars.</title>
        <authorList>
            <person name="Calamari Z.T."/>
            <person name="Song A."/>
            <person name="Cohen E."/>
            <person name="Akter M."/>
            <person name="Roy R.D."/>
            <person name="Hallikas O."/>
            <person name="Christensen M.M."/>
            <person name="Li P."/>
            <person name="Marangoni P."/>
            <person name="Jernvall J."/>
            <person name="Klein O.D."/>
        </authorList>
    </citation>
    <scope>NUCLEOTIDE SEQUENCE [LARGE SCALE GENOMIC DNA]</scope>
    <source>
        <strain evidence="6">V071</strain>
    </source>
</reference>
<evidence type="ECO:0000256" key="1">
    <source>
        <dbReference type="ARBA" id="ARBA00023015"/>
    </source>
</evidence>
<keyword evidence="1" id="KW-0805">Transcription regulation</keyword>
<dbReference type="GO" id="GO:0003725">
    <property type="term" value="F:double-stranded RNA binding"/>
    <property type="evidence" value="ECO:0007669"/>
    <property type="project" value="TreeGrafter"/>
</dbReference>
<keyword evidence="2" id="KW-0238">DNA-binding</keyword>
<comment type="caution">
    <text evidence="6">The sequence shown here is derived from an EMBL/GenBank/DDBJ whole genome shotgun (WGS) entry which is preliminary data.</text>
</comment>
<evidence type="ECO:0000256" key="2">
    <source>
        <dbReference type="ARBA" id="ARBA00023125"/>
    </source>
</evidence>
<protein>
    <recommendedName>
        <fullName evidence="5">DZF domain-containing protein</fullName>
    </recommendedName>
</protein>
<evidence type="ECO:0000259" key="5">
    <source>
        <dbReference type="PROSITE" id="PS51703"/>
    </source>
</evidence>
<dbReference type="InterPro" id="IPR052134">
    <property type="entry name" value="ILF2"/>
</dbReference>
<dbReference type="GO" id="GO:0071013">
    <property type="term" value="C:catalytic step 2 spliceosome"/>
    <property type="evidence" value="ECO:0007669"/>
    <property type="project" value="TreeGrafter"/>
</dbReference>
<dbReference type="InterPro" id="IPR043519">
    <property type="entry name" value="NT_sf"/>
</dbReference>
<evidence type="ECO:0000313" key="7">
    <source>
        <dbReference type="Proteomes" id="UP001488838"/>
    </source>
</evidence>
<dbReference type="EMBL" id="JBBHLL010000178">
    <property type="protein sequence ID" value="KAK7811222.1"/>
    <property type="molecule type" value="Genomic_DNA"/>
</dbReference>
<dbReference type="PANTHER" id="PTHR46447">
    <property type="entry name" value="INTERLEUKIN ENHANCER-BINDING FACTOR"/>
    <property type="match status" value="1"/>
</dbReference>
<dbReference type="PROSITE" id="PS51703">
    <property type="entry name" value="DZF"/>
    <property type="match status" value="1"/>
</dbReference>
<dbReference type="GO" id="GO:0045893">
    <property type="term" value="P:positive regulation of DNA-templated transcription"/>
    <property type="evidence" value="ECO:0007669"/>
    <property type="project" value="TreeGrafter"/>
</dbReference>
<dbReference type="Pfam" id="PF07528">
    <property type="entry name" value="DZF_N"/>
    <property type="match status" value="1"/>
</dbReference>
<feature type="domain" description="DZF" evidence="5">
    <location>
        <begin position="1"/>
        <end position="128"/>
    </location>
</feature>
<evidence type="ECO:0000256" key="3">
    <source>
        <dbReference type="ARBA" id="ARBA00023159"/>
    </source>
</evidence>
<dbReference type="GO" id="GO:0003677">
    <property type="term" value="F:DNA binding"/>
    <property type="evidence" value="ECO:0007669"/>
    <property type="project" value="UniProtKB-KW"/>
</dbReference>
<keyword evidence="3" id="KW-0010">Activator</keyword>
<sequence length="128" mass="13950">MAFPRIKPEPDETFFSKALLKRNQDLAPNSAEQVSILSVVAIINNILSSLKAVAALPNKVEESLRAQDPSEVLTMLTNETGFEISSSVATVKILITTVPPNLWKLDPELYLDIEVLQSALAAFACLLV</sequence>
<evidence type="ECO:0000313" key="6">
    <source>
        <dbReference type="EMBL" id="KAK7811222.1"/>
    </source>
</evidence>
<dbReference type="Proteomes" id="UP001488838">
    <property type="component" value="Unassembled WGS sequence"/>
</dbReference>
<organism evidence="6 7">
    <name type="scientific">Myodes glareolus</name>
    <name type="common">Bank vole</name>
    <name type="synonym">Clethrionomys glareolus</name>
    <dbReference type="NCBI Taxonomy" id="447135"/>
    <lineage>
        <taxon>Eukaryota</taxon>
        <taxon>Metazoa</taxon>
        <taxon>Chordata</taxon>
        <taxon>Craniata</taxon>
        <taxon>Vertebrata</taxon>
        <taxon>Euteleostomi</taxon>
        <taxon>Mammalia</taxon>
        <taxon>Eutheria</taxon>
        <taxon>Euarchontoglires</taxon>
        <taxon>Glires</taxon>
        <taxon>Rodentia</taxon>
        <taxon>Myomorpha</taxon>
        <taxon>Muroidea</taxon>
        <taxon>Cricetidae</taxon>
        <taxon>Arvicolinae</taxon>
        <taxon>Myodes</taxon>
    </lineage>
</organism>
<keyword evidence="4" id="KW-0804">Transcription</keyword>
<gene>
    <name evidence="6" type="ORF">U0070_026562</name>
</gene>
<dbReference type="InterPro" id="IPR049401">
    <property type="entry name" value="DZF_dom_N"/>
</dbReference>
<dbReference type="AlphaFoldDB" id="A0AAW0IAG0"/>
<evidence type="ECO:0000256" key="4">
    <source>
        <dbReference type="ARBA" id="ARBA00023163"/>
    </source>
</evidence>
<dbReference type="Gene3D" id="3.30.460.10">
    <property type="entry name" value="Beta Polymerase, domain 2"/>
    <property type="match status" value="1"/>
</dbReference>
<name>A0AAW0IAG0_MYOGA</name>